<dbReference type="CDD" id="cd13532">
    <property type="entry name" value="PBP2_PDT_like"/>
    <property type="match status" value="1"/>
</dbReference>
<evidence type="ECO:0000256" key="3">
    <source>
        <dbReference type="ARBA" id="ARBA00023222"/>
    </source>
</evidence>
<evidence type="ECO:0000256" key="4">
    <source>
        <dbReference type="ARBA" id="ARBA00023239"/>
    </source>
</evidence>
<dbReference type="OrthoDB" id="983542at2759"/>
<gene>
    <name evidence="8" type="ORF">LADA_0G02168G</name>
</gene>
<accession>A0A1G4JR38</accession>
<keyword evidence="2" id="KW-0057">Aromatic amino acid biosynthesis</keyword>
<dbReference type="PROSITE" id="PS51171">
    <property type="entry name" value="PREPHENATE_DEHYDR_3"/>
    <property type="match status" value="1"/>
</dbReference>
<dbReference type="SUPFAM" id="SSF53850">
    <property type="entry name" value="Periplasmic binding protein-like II"/>
    <property type="match status" value="1"/>
</dbReference>
<feature type="domain" description="ACT" evidence="7">
    <location>
        <begin position="236"/>
        <end position="308"/>
    </location>
</feature>
<dbReference type="GO" id="GO:0005737">
    <property type="term" value="C:cytoplasm"/>
    <property type="evidence" value="ECO:0007669"/>
    <property type="project" value="TreeGrafter"/>
</dbReference>
<evidence type="ECO:0000313" key="8">
    <source>
        <dbReference type="EMBL" id="SCU93266.1"/>
    </source>
</evidence>
<dbReference type="EMBL" id="LT598457">
    <property type="protein sequence ID" value="SCU93266.1"/>
    <property type="molecule type" value="Genomic_DNA"/>
</dbReference>
<organism evidence="8 9">
    <name type="scientific">Lachancea dasiensis</name>
    <dbReference type="NCBI Taxonomy" id="1072105"/>
    <lineage>
        <taxon>Eukaryota</taxon>
        <taxon>Fungi</taxon>
        <taxon>Dikarya</taxon>
        <taxon>Ascomycota</taxon>
        <taxon>Saccharomycotina</taxon>
        <taxon>Saccharomycetes</taxon>
        <taxon>Saccharomycetales</taxon>
        <taxon>Saccharomycetaceae</taxon>
        <taxon>Lachancea</taxon>
    </lineage>
</organism>
<dbReference type="FunFam" id="3.40.190.10:FF:000254">
    <property type="entry name" value="Prephenate dehydratase"/>
    <property type="match status" value="1"/>
</dbReference>
<feature type="domain" description="Prephenate dehydratase" evidence="6">
    <location>
        <begin position="3"/>
        <end position="211"/>
    </location>
</feature>
<evidence type="ECO:0000256" key="1">
    <source>
        <dbReference type="ARBA" id="ARBA00022605"/>
    </source>
</evidence>
<dbReference type="Gene3D" id="3.40.190.10">
    <property type="entry name" value="Periplasmic binding protein-like II"/>
    <property type="match status" value="2"/>
</dbReference>
<evidence type="ECO:0000256" key="2">
    <source>
        <dbReference type="ARBA" id="ARBA00023141"/>
    </source>
</evidence>
<keyword evidence="1" id="KW-0028">Amino-acid biosynthesis</keyword>
<dbReference type="Proteomes" id="UP000190274">
    <property type="component" value="Chromosome G"/>
</dbReference>
<dbReference type="SUPFAM" id="SSF55021">
    <property type="entry name" value="ACT-like"/>
    <property type="match status" value="1"/>
</dbReference>
<dbReference type="AlphaFoldDB" id="A0A1G4JR38"/>
<dbReference type="GO" id="GO:0009094">
    <property type="term" value="P:L-phenylalanine biosynthetic process"/>
    <property type="evidence" value="ECO:0007669"/>
    <property type="project" value="UniProtKB-KW"/>
</dbReference>
<dbReference type="GO" id="GO:0004664">
    <property type="term" value="F:prephenate dehydratase activity"/>
    <property type="evidence" value="ECO:0007669"/>
    <property type="project" value="EnsemblFungi"/>
</dbReference>
<dbReference type="InterPro" id="IPR045865">
    <property type="entry name" value="ACT-like_dom_sf"/>
</dbReference>
<evidence type="ECO:0000256" key="5">
    <source>
        <dbReference type="ARBA" id="ARBA00029440"/>
    </source>
</evidence>
<dbReference type="STRING" id="1266660.A0A1G4JR38"/>
<protein>
    <submittedName>
        <fullName evidence="8">LADA_0G02168g1_1</fullName>
    </submittedName>
</protein>
<comment type="pathway">
    <text evidence="5">Amino-acid biosynthesis.</text>
</comment>
<dbReference type="Pfam" id="PF00800">
    <property type="entry name" value="PDT"/>
    <property type="match status" value="1"/>
</dbReference>
<evidence type="ECO:0000259" key="6">
    <source>
        <dbReference type="PROSITE" id="PS51171"/>
    </source>
</evidence>
<dbReference type="Gene3D" id="3.30.70.260">
    <property type="match status" value="1"/>
</dbReference>
<name>A0A1G4JR38_9SACH</name>
<sequence length="338" mass="38321">MVNVAFLAPLGTYTHQAALQQFPEDKHTTFTPVDSISKCFQELMTNKELDFAVVPLENSTNGQVVFTYDILRDLMNNSDTYQENEAVPMLEIVAEQYVSIDLCLIASKPLNLNSLTKETKLEIHSHPQVWGQAANYLKLLEQKVSALHKIDASSTSAAVRLCCEMEGEEQGGVISLAVGSSIAAKAHNGFVLDSRINDKKGNTTRFLILKRRNSQGPPLEARPFSPLANDQMVSILTFVVKQDSPGSLVDVLNVLKEHRINMCSITSRPYHFPKDDRIQLTPENEEGRWRKWQYIFFVEVTHDNRLDWAPVLKGIRSNSMRFCFWGTLHRNGRYYDIT</sequence>
<dbReference type="PANTHER" id="PTHR21022">
    <property type="entry name" value="PREPHENATE DEHYDRATASE P PROTEIN"/>
    <property type="match status" value="1"/>
</dbReference>
<dbReference type="PANTHER" id="PTHR21022:SF19">
    <property type="entry name" value="PREPHENATE DEHYDRATASE-RELATED"/>
    <property type="match status" value="1"/>
</dbReference>
<evidence type="ECO:0000259" key="7">
    <source>
        <dbReference type="PROSITE" id="PS51671"/>
    </source>
</evidence>
<keyword evidence="9" id="KW-1185">Reference proteome</keyword>
<evidence type="ECO:0000313" key="9">
    <source>
        <dbReference type="Proteomes" id="UP000190274"/>
    </source>
</evidence>
<dbReference type="PROSITE" id="PS51671">
    <property type="entry name" value="ACT"/>
    <property type="match status" value="1"/>
</dbReference>
<dbReference type="CDD" id="cd04905">
    <property type="entry name" value="ACT_CM-PDT"/>
    <property type="match status" value="1"/>
</dbReference>
<keyword evidence="4" id="KW-0456">Lyase</keyword>
<dbReference type="InterPro" id="IPR001086">
    <property type="entry name" value="Preph_deHydtase"/>
</dbReference>
<proteinExistence type="predicted"/>
<dbReference type="InterPro" id="IPR002912">
    <property type="entry name" value="ACT_dom"/>
</dbReference>
<reference evidence="9" key="1">
    <citation type="submission" date="2016-03" db="EMBL/GenBank/DDBJ databases">
        <authorList>
            <person name="Devillers H."/>
        </authorList>
    </citation>
    <scope>NUCLEOTIDE SEQUENCE [LARGE SCALE GENOMIC DNA]</scope>
</reference>
<keyword evidence="3" id="KW-0584">Phenylalanine biosynthesis</keyword>